<protein>
    <submittedName>
        <fullName evidence="1">Uncharacterized protein</fullName>
    </submittedName>
</protein>
<dbReference type="Proteomes" id="UP000074072">
    <property type="component" value="Unassembled WGS sequence"/>
</dbReference>
<reference evidence="1 2" key="1">
    <citation type="journal article" date="2016" name="Front. Microbiol.">
        <title>Genomic Resource of Rice Seed Associated Bacteria.</title>
        <authorList>
            <person name="Midha S."/>
            <person name="Bansal K."/>
            <person name="Sharma S."/>
            <person name="Kumar N."/>
            <person name="Patil P.P."/>
            <person name="Chaudhry V."/>
            <person name="Patil P.B."/>
        </authorList>
    </citation>
    <scope>NUCLEOTIDE SEQUENCE [LARGE SCALE GENOMIC DNA]</scope>
    <source>
        <strain evidence="1 2">SB4</strain>
    </source>
</reference>
<proteinExistence type="predicted"/>
<organism evidence="1 2">
    <name type="scientific">Sphingomonas sanguinis</name>
    <dbReference type="NCBI Taxonomy" id="33051"/>
    <lineage>
        <taxon>Bacteria</taxon>
        <taxon>Pseudomonadati</taxon>
        <taxon>Pseudomonadota</taxon>
        <taxon>Alphaproteobacteria</taxon>
        <taxon>Sphingomonadales</taxon>
        <taxon>Sphingomonadaceae</taxon>
        <taxon>Sphingomonas</taxon>
    </lineage>
</organism>
<accession>A0A147IN02</accession>
<dbReference type="EMBL" id="LDTE01000104">
    <property type="protein sequence ID" value="KTT96616.1"/>
    <property type="molecule type" value="Genomic_DNA"/>
</dbReference>
<comment type="caution">
    <text evidence="1">The sequence shown here is derived from an EMBL/GenBank/DDBJ whole genome shotgun (WGS) entry which is preliminary data.</text>
</comment>
<name>A0A147IN02_9SPHN</name>
<dbReference type="AlphaFoldDB" id="A0A147IN02"/>
<dbReference type="PATRIC" id="fig|33051.4.peg.392"/>
<evidence type="ECO:0000313" key="1">
    <source>
        <dbReference type="EMBL" id="KTT96616.1"/>
    </source>
</evidence>
<sequence>MLIGTLPVTGAASARPASKPAGHSLCMAGETRIFSCTLGAKQVSVCGAGKQAVYLYGRPGKIELVSRSMTLAEQGYSGGGETQIQVTNNGYSYILFDRTVSTGFGTDGRHDPAFSSGLLVRRGGRILSSKRCGNDASIPSLARQFMPTGNEIVVH</sequence>
<gene>
    <name evidence="1" type="ORF">SB4_14960</name>
</gene>
<evidence type="ECO:0000313" key="2">
    <source>
        <dbReference type="Proteomes" id="UP000074072"/>
    </source>
</evidence>